<dbReference type="AlphaFoldDB" id="A0AAN6I586"/>
<evidence type="ECO:0000259" key="5">
    <source>
        <dbReference type="PROSITE" id="PS50275"/>
    </source>
</evidence>
<evidence type="ECO:0000313" key="6">
    <source>
        <dbReference type="EMBL" id="KAG7817798.1"/>
    </source>
</evidence>
<dbReference type="GO" id="GO:0046856">
    <property type="term" value="P:phosphatidylinositol dephosphorylation"/>
    <property type="evidence" value="ECO:0007669"/>
    <property type="project" value="InterPro"/>
</dbReference>
<protein>
    <recommendedName>
        <fullName evidence="5">SAC domain-containing protein</fullName>
    </recommendedName>
</protein>
<organism evidence="6 7">
    <name type="scientific">Pichia angusta</name>
    <name type="common">Yeast</name>
    <name type="synonym">Hansenula polymorpha</name>
    <dbReference type="NCBI Taxonomy" id="870730"/>
    <lineage>
        <taxon>Eukaryota</taxon>
        <taxon>Fungi</taxon>
        <taxon>Dikarya</taxon>
        <taxon>Ascomycota</taxon>
        <taxon>Saccharomycotina</taxon>
        <taxon>Pichiomycetes</taxon>
        <taxon>Pichiales</taxon>
        <taxon>Pichiaceae</taxon>
        <taxon>Ogataea</taxon>
    </lineage>
</organism>
<evidence type="ECO:0000256" key="1">
    <source>
        <dbReference type="ARBA" id="ARBA00004308"/>
    </source>
</evidence>
<feature type="region of interest" description="Disordered" evidence="4">
    <location>
        <begin position="1"/>
        <end position="38"/>
    </location>
</feature>
<dbReference type="RefSeq" id="XP_043059139.1">
    <property type="nucleotide sequence ID" value="XM_043204312.1"/>
</dbReference>
<evidence type="ECO:0000256" key="2">
    <source>
        <dbReference type="ARBA" id="ARBA00022801"/>
    </source>
</evidence>
<gene>
    <name evidence="6" type="ORF">KL928_003697</name>
</gene>
<feature type="domain" description="SAC" evidence="5">
    <location>
        <begin position="182"/>
        <end position="544"/>
    </location>
</feature>
<evidence type="ECO:0000313" key="7">
    <source>
        <dbReference type="Proteomes" id="UP001196530"/>
    </source>
</evidence>
<evidence type="ECO:0000256" key="3">
    <source>
        <dbReference type="ARBA" id="ARBA00023136"/>
    </source>
</evidence>
<keyword evidence="2" id="KW-0378">Hydrolase</keyword>
<dbReference type="InterPro" id="IPR002013">
    <property type="entry name" value="SAC_dom"/>
</dbReference>
<dbReference type="GO" id="GO:0043813">
    <property type="term" value="F:phosphatidylinositol-3,5-bisphosphate 5-phosphatase activity"/>
    <property type="evidence" value="ECO:0007669"/>
    <property type="project" value="InterPro"/>
</dbReference>
<dbReference type="PANTHER" id="PTHR45738">
    <property type="entry name" value="POLYPHOSPHOINOSITIDE PHOSPHATASE"/>
    <property type="match status" value="1"/>
</dbReference>
<comment type="caution">
    <text evidence="6">The sequence shown here is derived from an EMBL/GenBank/DDBJ whole genome shotgun (WGS) entry which is preliminary data.</text>
</comment>
<feature type="compositionally biased region" description="Polar residues" evidence="4">
    <location>
        <begin position="9"/>
        <end position="18"/>
    </location>
</feature>
<reference evidence="6" key="1">
    <citation type="journal article" date="2021" name="G3 (Bethesda)">
        <title>Genomic diversity, chromosomal rearrangements, and interspecies hybridization in the ogataea polymorpha species complex.</title>
        <authorList>
            <person name="Hanson S.J."/>
            <person name="Cinneide E.O."/>
            <person name="Salzberg L.I."/>
            <person name="Wolfe K.H."/>
            <person name="McGowan J."/>
            <person name="Fitzpatrick D.A."/>
            <person name="Matlin K."/>
        </authorList>
    </citation>
    <scope>NUCLEOTIDE SEQUENCE</scope>
    <source>
        <strain evidence="6">61-244</strain>
    </source>
</reference>
<keyword evidence="3" id="KW-0472">Membrane</keyword>
<dbReference type="InterPro" id="IPR043573">
    <property type="entry name" value="Fig4-like"/>
</dbReference>
<dbReference type="Proteomes" id="UP001196530">
    <property type="component" value="Unassembled WGS sequence"/>
</dbReference>
<dbReference type="Pfam" id="PF02383">
    <property type="entry name" value="Syja_N"/>
    <property type="match status" value="1"/>
</dbReference>
<dbReference type="PANTHER" id="PTHR45738:SF5">
    <property type="entry name" value="POLYPHOSPHOINOSITIDE PHOSPHATASE"/>
    <property type="match status" value="1"/>
</dbReference>
<dbReference type="PROSITE" id="PS50275">
    <property type="entry name" value="SAC"/>
    <property type="match status" value="1"/>
</dbReference>
<sequence>MSSERINEGESTFDTSLPPQLDAHDRQDDVSNTSLPPVTTKPRKITLTKYTIYVTTQRMYIVGSNGRETMFRIMEIDLTSGDKLIIMEDNVYFTRNEIMDVLNGLEESSEGGLSKKITAVGLLGFIRFTKHYYLCVVTKRRPVAILGGYYLYHIDATELIPVASNPKRPDRNSEEARYISTFQNIDLGKTFYYSYNYDLTNTLQVNFLKNKRQSLGLNKQDLAKTFEYHDRFVWNSFLLKPVFKTFDRVYDWFQPIIHGFIDQVNISIFDVQVYVTLIARRSHHFAGARFFKRGVNDRGDVANEVETEQIVSDMLTTSFHDPEGGFYNNPRYTSFVQHRGSIPLSWSQETAPNIRMTKPPIEINVVDPFYSASALHFDNLFKRYGAPVQILNLIKQREKTARETKLLRAFEDCIEYLNQFLPEKKKIDYTAWDMSRASKNRGQDVIEWLENYSAKTLETTGFFHNGKTLAQTKLQQGICRTNCIDCLDRTNTAQFVIGKRALGHQLHALGLIKEKYLEYDSDAINILTEMFHDHGDTIALQYGGSHLVNTLQTYRKINQWTSHSRDMIESVKRFYSNSFVDAQRQEAINLFLGNYVYEKGLPMLWDLNTDYYLHNDYYGVLLNYKPSYTHWYSDCHLEAPDCGKDDGLIVRKIDPYPGCFDNYWNIKYVPRELTSFSQLFEYNMNSTLRFNDEQPKDASSAVSTHATMNKVKETKNKAKQRIQKLALTEKNSISNFSEYEYEGYVSPFKSRKPHRELHFFDLEDMSNNTQLHESIEPEAEDLLEFYRHQFEQLRLSDQQRAARIDKINEAIEDHILPKKELPVVDLATNELIGMSDSDTLFDTVSVATATTDFEVACQQYSNRTPVVSIENQRCYEKCVNLDLRIHDELTFDDVLDTSSKVDF</sequence>
<evidence type="ECO:0000256" key="4">
    <source>
        <dbReference type="SAM" id="MobiDB-lite"/>
    </source>
</evidence>
<dbReference type="EMBL" id="JAHLUX010000007">
    <property type="protein sequence ID" value="KAG7817798.1"/>
    <property type="molecule type" value="Genomic_DNA"/>
</dbReference>
<name>A0AAN6I586_PICAN</name>
<proteinExistence type="predicted"/>
<dbReference type="GeneID" id="66127748"/>
<dbReference type="GO" id="GO:0012505">
    <property type="term" value="C:endomembrane system"/>
    <property type="evidence" value="ECO:0007669"/>
    <property type="project" value="UniProtKB-SubCell"/>
</dbReference>
<comment type="subcellular location">
    <subcellularLocation>
        <location evidence="1">Endomembrane system</location>
    </subcellularLocation>
</comment>
<accession>A0AAN6I586</accession>